<feature type="compositionally biased region" description="Basic and acidic residues" evidence="5">
    <location>
        <begin position="816"/>
        <end position="828"/>
    </location>
</feature>
<dbReference type="PROSITE" id="PS50016">
    <property type="entry name" value="ZF_PHD_2"/>
    <property type="match status" value="1"/>
</dbReference>
<dbReference type="InterPro" id="IPR004353">
    <property type="entry name" value="Mon1"/>
</dbReference>
<dbReference type="AlphaFoldDB" id="A0A7S0IEZ7"/>
<feature type="region of interest" description="Disordered" evidence="5">
    <location>
        <begin position="424"/>
        <end position="462"/>
    </location>
</feature>
<dbReference type="InterPro" id="IPR013083">
    <property type="entry name" value="Znf_RING/FYVE/PHD"/>
</dbReference>
<feature type="region of interest" description="Disordered" evidence="5">
    <location>
        <begin position="357"/>
        <end position="397"/>
    </location>
</feature>
<dbReference type="PANTHER" id="PTHR13027">
    <property type="entry name" value="SAND PROTEIN-RELATED"/>
    <property type="match status" value="1"/>
</dbReference>
<feature type="region of interest" description="Disordered" evidence="5">
    <location>
        <begin position="591"/>
        <end position="659"/>
    </location>
</feature>
<dbReference type="PANTHER" id="PTHR13027:SF7">
    <property type="entry name" value="VACUOLAR FUSION PROTEIN MON1 HOMOLOG"/>
    <property type="match status" value="1"/>
</dbReference>
<feature type="region of interest" description="Disordered" evidence="5">
    <location>
        <begin position="259"/>
        <end position="300"/>
    </location>
</feature>
<feature type="compositionally biased region" description="Basic and acidic residues" evidence="5">
    <location>
        <begin position="614"/>
        <end position="646"/>
    </location>
</feature>
<feature type="compositionally biased region" description="Low complexity" evidence="5">
    <location>
        <begin position="271"/>
        <end position="281"/>
    </location>
</feature>
<accession>A0A7S0IEZ7</accession>
<dbReference type="Gene3D" id="3.30.40.10">
    <property type="entry name" value="Zinc/RING finger domain, C3HC4 (zinc finger)"/>
    <property type="match status" value="1"/>
</dbReference>
<dbReference type="SUPFAM" id="SSF57903">
    <property type="entry name" value="FYVE/PHD zinc finger"/>
    <property type="match status" value="1"/>
</dbReference>
<evidence type="ECO:0000256" key="2">
    <source>
        <dbReference type="ARBA" id="ARBA00022771"/>
    </source>
</evidence>
<feature type="compositionally biased region" description="Basic residues" evidence="5">
    <location>
        <begin position="27"/>
        <end position="41"/>
    </location>
</feature>
<name>A0A7S0IEZ7_MICPS</name>
<evidence type="ECO:0000256" key="5">
    <source>
        <dbReference type="SAM" id="MobiDB-lite"/>
    </source>
</evidence>
<dbReference type="PRINTS" id="PR01546">
    <property type="entry name" value="YEAST73DUF"/>
</dbReference>
<feature type="compositionally biased region" description="Basic and acidic residues" evidence="5">
    <location>
        <begin position="373"/>
        <end position="384"/>
    </location>
</feature>
<evidence type="ECO:0000259" key="6">
    <source>
        <dbReference type="PROSITE" id="PS50016"/>
    </source>
</evidence>
<dbReference type="GO" id="GO:0006623">
    <property type="term" value="P:protein targeting to vacuole"/>
    <property type="evidence" value="ECO:0007669"/>
    <property type="project" value="InterPro"/>
</dbReference>
<feature type="region of interest" description="Disordered" evidence="5">
    <location>
        <begin position="1"/>
        <end position="47"/>
    </location>
</feature>
<feature type="compositionally biased region" description="Basic and acidic residues" evidence="5">
    <location>
        <begin position="441"/>
        <end position="451"/>
    </location>
</feature>
<dbReference type="Pfam" id="PF00628">
    <property type="entry name" value="PHD"/>
    <property type="match status" value="1"/>
</dbReference>
<protein>
    <recommendedName>
        <fullName evidence="6">PHD-type domain-containing protein</fullName>
    </recommendedName>
</protein>
<evidence type="ECO:0000256" key="3">
    <source>
        <dbReference type="ARBA" id="ARBA00022833"/>
    </source>
</evidence>
<dbReference type="InterPro" id="IPR019787">
    <property type="entry name" value="Znf_PHD-finger"/>
</dbReference>
<reference evidence="7" key="1">
    <citation type="submission" date="2021-01" db="EMBL/GenBank/DDBJ databases">
        <authorList>
            <person name="Corre E."/>
            <person name="Pelletier E."/>
            <person name="Niang G."/>
            <person name="Scheremetjew M."/>
            <person name="Finn R."/>
            <person name="Kale V."/>
            <person name="Holt S."/>
            <person name="Cochrane G."/>
            <person name="Meng A."/>
            <person name="Brown T."/>
            <person name="Cohen L."/>
        </authorList>
    </citation>
    <scope>NUCLEOTIDE SEQUENCE</scope>
    <source>
        <strain evidence="7">CCMP1723</strain>
    </source>
</reference>
<dbReference type="GO" id="GO:0016192">
    <property type="term" value="P:vesicle-mediated transport"/>
    <property type="evidence" value="ECO:0007669"/>
    <property type="project" value="InterPro"/>
</dbReference>
<evidence type="ECO:0000313" key="7">
    <source>
        <dbReference type="EMBL" id="CAD8519789.1"/>
    </source>
</evidence>
<dbReference type="EMBL" id="HBEQ01008980">
    <property type="protein sequence ID" value="CAD8519789.1"/>
    <property type="molecule type" value="Transcribed_RNA"/>
</dbReference>
<feature type="region of interest" description="Disordered" evidence="5">
    <location>
        <begin position="495"/>
        <end position="552"/>
    </location>
</feature>
<dbReference type="SMART" id="SM00249">
    <property type="entry name" value="PHD"/>
    <property type="match status" value="1"/>
</dbReference>
<dbReference type="Pfam" id="PF19036">
    <property type="entry name" value="Fuz_longin_1"/>
    <property type="match status" value="1"/>
</dbReference>
<keyword evidence="3" id="KW-0862">Zinc</keyword>
<organism evidence="7">
    <name type="scientific">Micromonas pusilla</name>
    <name type="common">Picoplanktonic green alga</name>
    <name type="synonym">Chromulina pusilla</name>
    <dbReference type="NCBI Taxonomy" id="38833"/>
    <lineage>
        <taxon>Eukaryota</taxon>
        <taxon>Viridiplantae</taxon>
        <taxon>Chlorophyta</taxon>
        <taxon>Mamiellophyceae</taxon>
        <taxon>Mamiellales</taxon>
        <taxon>Mamiellaceae</taxon>
        <taxon>Micromonas</taxon>
    </lineage>
</organism>
<feature type="domain" description="PHD-type" evidence="6">
    <location>
        <begin position="665"/>
        <end position="713"/>
    </location>
</feature>
<dbReference type="InterPro" id="IPR001965">
    <property type="entry name" value="Znf_PHD"/>
</dbReference>
<keyword evidence="1" id="KW-0479">Metal-binding</keyword>
<dbReference type="GO" id="GO:0008270">
    <property type="term" value="F:zinc ion binding"/>
    <property type="evidence" value="ECO:0007669"/>
    <property type="project" value="UniProtKB-KW"/>
</dbReference>
<feature type="compositionally biased region" description="Low complexity" evidence="5">
    <location>
        <begin position="1"/>
        <end position="23"/>
    </location>
</feature>
<feature type="region of interest" description="Disordered" evidence="5">
    <location>
        <begin position="804"/>
        <end position="828"/>
    </location>
</feature>
<proteinExistence type="predicted"/>
<keyword evidence="2 4" id="KW-0863">Zinc-finger</keyword>
<dbReference type="InterPro" id="IPR043972">
    <property type="entry name" value="FUZ/MON1/HPS1_longin_1"/>
</dbReference>
<feature type="compositionally biased region" description="Basic and acidic residues" evidence="5">
    <location>
        <begin position="517"/>
        <end position="539"/>
    </location>
</feature>
<gene>
    <name evidence="7" type="ORF">MCOM1403_LOCUS7215</name>
</gene>
<evidence type="ECO:0000256" key="1">
    <source>
        <dbReference type="ARBA" id="ARBA00022723"/>
    </source>
</evidence>
<sequence>MTGSDGAAGADGASTSNDGASTSSPPPRKHPWRWHPSRARHHESDSHPTWLRRRRHLFIVSDAGKPLWSRYGGEDSLAGFTAALSAIVAFVGDDGDALRSVGWLGSTADARGADGRRPRRPHELTVLRRGPIVLAAMTSTGESPAALRRQLHLLHAQLIALLTRAVERALTRSSKFDARGRLLGGGTDALLGTLSHHMTWDPGCWMRAWAPLPLPPQWREKCATALRDGLVRAMGGVAAGALLGVLLTDRHVAAVANADRRAGKTATRPNSSSSSSYSSPGDRGDRGARGTAGDGARGRGRYYAGIDPDDVITLCNTVRSGASFRANEESFAPVCLPNYDADAFAFAYVAYLRASGGDAGGRGEDEPGGGGIDSRDRERGRGDDGTADGSPPLNDDRGREVCLVLVSTSRDAFPAAAAARALAGSRLSPRKSGARDSLVLSDKEDLSKPDDSDVDDDDGDDVKGSLMRAAMARADADVAGANAARLVVFGAPEAVAPPTEAPDADEKAGVGWEESVDPPKPRRPTPEEIAAKRSRLDARLRRRRSSPALMGLEQMGIGSAEARGWTAEQATAFEEQMVAHKYNLLAVSRMGRKKPPKTKCGPEEEMLQEGNEFLGKDKENDKAGDNRARDDEKMDGADANAAKDETGEPNGGSERLPITGDAVEDVPCLKCGETDGEPDFVLCDGCPKGGHYQCLGLPGVPEGDWFCADCVKDKETHLSPRKVPSNDDFDEEPLDERLKGKTLHDMVDYYYNNWLTRPGTRDDDDDRSVCDDDDALPDKRKSIVSAKLARTIFQEKELARLGIVDSPARKTAPKPKKADPKKDAERASKKVDELLRFTQRCARFPRKTAKTLAPSTLSSKQALVRRWRRVMIVSNAGIDAGDEVRAELARKKLECVEATLTRAFENPQYPKADVAFSDDVA</sequence>
<dbReference type="InterPro" id="IPR011011">
    <property type="entry name" value="Znf_FYVE_PHD"/>
</dbReference>
<evidence type="ECO:0000256" key="4">
    <source>
        <dbReference type="PROSITE-ProRule" id="PRU00146"/>
    </source>
</evidence>